<sequence length="457" mass="50002">MHCVRPPRASALLVIFFLCLGLGAHLCASGPLSRRAPRQCELPDADGAFETSTPSEQNLDPAVVAEAIAYAGTHNRLSIQIFRRNCLVATGALDPLTDQTPFQVFSVTKSVVSILTGMAYDQKKLGLDDAIDKYLPTGEGWGDAAHRAITIKQLLTETAGMRESILAEAATVTTETSIPQEALAEPLEHEPGTFFEYSQRVPDLLAFVVQQAVGQDLQEFAQEHLFSPIGIEQDKYFWLRDRSGNTYGYAWLFIPPQQLAKLGLLMQNDGVWKQTRLLSSDYVAQLSQPSEHNPCYGYLFWNNRGQTCTGANIPAAQTVNRSAIPSAPPDLYAMVGALHQNNFIIPSLDMTVTWTGLFGDEAPNLSGILSAQPADLYYNFFRILMRAVQDQHIPDPGPYPVPPLDLDVNPANYLSIPVVLNDLFPNPDCNVVFCNGTIPTKGLVENVQAIVGTVLGL</sequence>
<evidence type="ECO:0000259" key="2">
    <source>
        <dbReference type="Pfam" id="PF00144"/>
    </source>
</evidence>
<feature type="signal peptide" evidence="1">
    <location>
        <begin position="1"/>
        <end position="29"/>
    </location>
</feature>
<dbReference type="SUPFAM" id="SSF56601">
    <property type="entry name" value="beta-lactamase/transpeptidase-like"/>
    <property type="match status" value="1"/>
</dbReference>
<gene>
    <name evidence="3" type="ORF">FA10DRAFT_190206</name>
</gene>
<proteinExistence type="predicted"/>
<dbReference type="InterPro" id="IPR012338">
    <property type="entry name" value="Beta-lactam/transpept-like"/>
</dbReference>
<dbReference type="Pfam" id="PF00144">
    <property type="entry name" value="Beta-lactamase"/>
    <property type="match status" value="1"/>
</dbReference>
<protein>
    <submittedName>
        <fullName evidence="3">Beta-lactamase/transpeptidase-like protein</fullName>
    </submittedName>
</protein>
<dbReference type="STRING" id="215250.A0A316YCL2"/>
<reference evidence="3 4" key="1">
    <citation type="journal article" date="2018" name="Mol. Biol. Evol.">
        <title>Broad Genomic Sampling Reveals a Smut Pathogenic Ancestry of the Fungal Clade Ustilaginomycotina.</title>
        <authorList>
            <person name="Kijpornyongpan T."/>
            <person name="Mondo S.J."/>
            <person name="Barry K."/>
            <person name="Sandor L."/>
            <person name="Lee J."/>
            <person name="Lipzen A."/>
            <person name="Pangilinan J."/>
            <person name="LaButti K."/>
            <person name="Hainaut M."/>
            <person name="Henrissat B."/>
            <person name="Grigoriev I.V."/>
            <person name="Spatafora J.W."/>
            <person name="Aime M.C."/>
        </authorList>
    </citation>
    <scope>NUCLEOTIDE SEQUENCE [LARGE SCALE GENOMIC DNA]</scope>
    <source>
        <strain evidence="3 4">MCA 4198</strain>
    </source>
</reference>
<dbReference type="PANTHER" id="PTHR43283:SF7">
    <property type="entry name" value="BETA-LACTAMASE-RELATED DOMAIN-CONTAINING PROTEIN"/>
    <property type="match status" value="1"/>
</dbReference>
<feature type="domain" description="Beta-lactamase-related" evidence="2">
    <location>
        <begin position="88"/>
        <end position="236"/>
    </location>
</feature>
<evidence type="ECO:0000313" key="4">
    <source>
        <dbReference type="Proteomes" id="UP000245768"/>
    </source>
</evidence>
<dbReference type="Gene3D" id="3.40.710.10">
    <property type="entry name" value="DD-peptidase/beta-lactamase superfamily"/>
    <property type="match status" value="1"/>
</dbReference>
<organism evidence="3 4">
    <name type="scientific">Acaromyces ingoldii</name>
    <dbReference type="NCBI Taxonomy" id="215250"/>
    <lineage>
        <taxon>Eukaryota</taxon>
        <taxon>Fungi</taxon>
        <taxon>Dikarya</taxon>
        <taxon>Basidiomycota</taxon>
        <taxon>Ustilaginomycotina</taxon>
        <taxon>Exobasidiomycetes</taxon>
        <taxon>Exobasidiales</taxon>
        <taxon>Cryptobasidiaceae</taxon>
        <taxon>Acaromyces</taxon>
    </lineage>
</organism>
<dbReference type="InterPro" id="IPR001466">
    <property type="entry name" value="Beta-lactam-related"/>
</dbReference>
<feature type="chain" id="PRO_5016375068" evidence="1">
    <location>
        <begin position="30"/>
        <end position="457"/>
    </location>
</feature>
<accession>A0A316YCL2</accession>
<dbReference type="OrthoDB" id="428260at2759"/>
<dbReference type="Proteomes" id="UP000245768">
    <property type="component" value="Unassembled WGS sequence"/>
</dbReference>
<dbReference type="EMBL" id="KZ819641">
    <property type="protein sequence ID" value="PWN86941.1"/>
    <property type="molecule type" value="Genomic_DNA"/>
</dbReference>
<evidence type="ECO:0000256" key="1">
    <source>
        <dbReference type="SAM" id="SignalP"/>
    </source>
</evidence>
<keyword evidence="1" id="KW-0732">Signal</keyword>
<dbReference type="RefSeq" id="XP_025374139.1">
    <property type="nucleotide sequence ID" value="XM_025518367.1"/>
</dbReference>
<dbReference type="InParanoid" id="A0A316YCL2"/>
<evidence type="ECO:0000313" key="3">
    <source>
        <dbReference type="EMBL" id="PWN86941.1"/>
    </source>
</evidence>
<name>A0A316YCL2_9BASI</name>
<keyword evidence="4" id="KW-1185">Reference proteome</keyword>
<dbReference type="InterPro" id="IPR050789">
    <property type="entry name" value="Diverse_Enzym_Activities"/>
</dbReference>
<dbReference type="GeneID" id="37040283"/>
<dbReference type="AlphaFoldDB" id="A0A316YCL2"/>
<dbReference type="PANTHER" id="PTHR43283">
    <property type="entry name" value="BETA-LACTAMASE-RELATED"/>
    <property type="match status" value="1"/>
</dbReference>